<evidence type="ECO:0000313" key="5">
    <source>
        <dbReference type="EMBL" id="KAK7271469.1"/>
    </source>
</evidence>
<evidence type="ECO:0000313" key="6">
    <source>
        <dbReference type="Proteomes" id="UP001359559"/>
    </source>
</evidence>
<dbReference type="PRINTS" id="PR00382">
    <property type="entry name" value="LIPIDTRNSFER"/>
</dbReference>
<accession>A0AAN9F856</accession>
<dbReference type="CDD" id="cd01960">
    <property type="entry name" value="nsLTP1"/>
    <property type="match status" value="1"/>
</dbReference>
<dbReference type="GO" id="GO:0006869">
    <property type="term" value="P:lipid transport"/>
    <property type="evidence" value="ECO:0007669"/>
    <property type="project" value="InterPro"/>
</dbReference>
<name>A0AAN9F856_CLITE</name>
<dbReference type="InterPro" id="IPR016140">
    <property type="entry name" value="Bifunc_inhib/LTP/seed_store"/>
</dbReference>
<comment type="function">
    <text evidence="3">Plant non-specific lipid-transfer proteins transfer phospholipids as well as galactolipids across membranes. May play a role in wax or cutin deposition in the cell walls of expanding epidermal cells and certain secretory tissues.</text>
</comment>
<dbReference type="InterPro" id="IPR000528">
    <property type="entry name" value="Plant_nsLTP"/>
</dbReference>
<comment type="caution">
    <text evidence="5">The sequence shown here is derived from an EMBL/GenBank/DDBJ whole genome shotgun (WGS) entry which is preliminary data.</text>
</comment>
<dbReference type="SMART" id="SM00499">
    <property type="entry name" value="AAI"/>
    <property type="match status" value="1"/>
</dbReference>
<protein>
    <recommendedName>
        <fullName evidence="3">Non-specific lipid-transfer protein</fullName>
    </recommendedName>
</protein>
<dbReference type="InterPro" id="IPR036312">
    <property type="entry name" value="Bifun_inhib/LTP/seed_sf"/>
</dbReference>
<gene>
    <name evidence="5" type="ORF">RJT34_27406</name>
</gene>
<evidence type="ECO:0000256" key="3">
    <source>
        <dbReference type="RuleBase" id="RU000628"/>
    </source>
</evidence>
<organism evidence="5 6">
    <name type="scientific">Clitoria ternatea</name>
    <name type="common">Butterfly pea</name>
    <dbReference type="NCBI Taxonomy" id="43366"/>
    <lineage>
        <taxon>Eukaryota</taxon>
        <taxon>Viridiplantae</taxon>
        <taxon>Streptophyta</taxon>
        <taxon>Embryophyta</taxon>
        <taxon>Tracheophyta</taxon>
        <taxon>Spermatophyta</taxon>
        <taxon>Magnoliopsida</taxon>
        <taxon>eudicotyledons</taxon>
        <taxon>Gunneridae</taxon>
        <taxon>Pentapetalae</taxon>
        <taxon>rosids</taxon>
        <taxon>fabids</taxon>
        <taxon>Fabales</taxon>
        <taxon>Fabaceae</taxon>
        <taxon>Papilionoideae</taxon>
        <taxon>50 kb inversion clade</taxon>
        <taxon>NPAAA clade</taxon>
        <taxon>indigoferoid/millettioid clade</taxon>
        <taxon>Phaseoleae</taxon>
        <taxon>Clitoria</taxon>
    </lineage>
</organism>
<feature type="domain" description="Bifunctional inhibitor/plant lipid transfer protein/seed storage helical" evidence="4">
    <location>
        <begin position="57"/>
        <end position="142"/>
    </location>
</feature>
<evidence type="ECO:0000256" key="2">
    <source>
        <dbReference type="ARBA" id="ARBA00023157"/>
    </source>
</evidence>
<keyword evidence="2" id="KW-1015">Disulfide bond</keyword>
<keyword evidence="3" id="KW-0813">Transport</keyword>
<evidence type="ECO:0000259" key="4">
    <source>
        <dbReference type="SMART" id="SM00499"/>
    </source>
</evidence>
<dbReference type="GO" id="GO:0008289">
    <property type="term" value="F:lipid binding"/>
    <property type="evidence" value="ECO:0007669"/>
    <property type="project" value="UniProtKB-KW"/>
</dbReference>
<dbReference type="EMBL" id="JAYKXN010000007">
    <property type="protein sequence ID" value="KAK7271469.1"/>
    <property type="molecule type" value="Genomic_DNA"/>
</dbReference>
<dbReference type="PANTHER" id="PTHR33076">
    <property type="entry name" value="NON-SPECIFIC LIPID-TRANSFER PROTEIN 2-RELATED"/>
    <property type="match status" value="1"/>
</dbReference>
<evidence type="ECO:0000256" key="1">
    <source>
        <dbReference type="ARBA" id="ARBA00009748"/>
    </source>
</evidence>
<keyword evidence="3" id="KW-0446">Lipid-binding</keyword>
<dbReference type="AlphaFoldDB" id="A0AAN9F856"/>
<sequence length="144" mass="16084">MYKYRDALFDPSYSSISKSKQILEAKFIKIASDKMKMFVVFVTLLVVLVQTEAVFNCAKAESPVSPCLLYVIGFGSAPSMWCCEGLKQLNALILTQEDRRAACECYKQAATQIPNFKDDLATSLPQKCGVDVQFQFGKNVNCNK</sequence>
<dbReference type="Proteomes" id="UP001359559">
    <property type="component" value="Unassembled WGS sequence"/>
</dbReference>
<keyword evidence="6" id="KW-1185">Reference proteome</keyword>
<dbReference type="Pfam" id="PF00234">
    <property type="entry name" value="Tryp_alpha_amyl"/>
    <property type="match status" value="1"/>
</dbReference>
<comment type="similarity">
    <text evidence="1 3">Belongs to the plant LTP family.</text>
</comment>
<proteinExistence type="inferred from homology"/>
<dbReference type="SUPFAM" id="SSF47699">
    <property type="entry name" value="Bifunctional inhibitor/lipid-transfer protein/seed storage 2S albumin"/>
    <property type="match status" value="1"/>
</dbReference>
<reference evidence="5 6" key="1">
    <citation type="submission" date="2024-01" db="EMBL/GenBank/DDBJ databases">
        <title>The genomes of 5 underutilized Papilionoideae crops provide insights into root nodulation and disease resistance.</title>
        <authorList>
            <person name="Yuan L."/>
        </authorList>
    </citation>
    <scope>NUCLEOTIDE SEQUENCE [LARGE SCALE GENOMIC DNA]</scope>
    <source>
        <strain evidence="5">LY-2023</strain>
        <tissue evidence="5">Leaf</tissue>
    </source>
</reference>
<dbReference type="Gene3D" id="1.10.110.10">
    <property type="entry name" value="Plant lipid-transfer and hydrophobic proteins"/>
    <property type="match status" value="1"/>
</dbReference>